<proteinExistence type="predicted"/>
<dbReference type="EMBL" id="RBNI01005278">
    <property type="protein sequence ID" value="RUP46865.1"/>
    <property type="molecule type" value="Genomic_DNA"/>
</dbReference>
<keyword evidence="3" id="KW-1185">Reference proteome</keyword>
<name>A0A433D7Q3_9FUNG</name>
<evidence type="ECO:0000313" key="3">
    <source>
        <dbReference type="Proteomes" id="UP000268093"/>
    </source>
</evidence>
<dbReference type="InterPro" id="IPR013216">
    <property type="entry name" value="Methyltransf_11"/>
</dbReference>
<comment type="caution">
    <text evidence="2">The sequence shown here is derived from an EMBL/GenBank/DDBJ whole genome shotgun (WGS) entry which is preliminary data.</text>
</comment>
<dbReference type="CDD" id="cd02440">
    <property type="entry name" value="AdoMet_MTases"/>
    <property type="match status" value="1"/>
</dbReference>
<dbReference type="Pfam" id="PF08241">
    <property type="entry name" value="Methyltransf_11"/>
    <property type="match status" value="1"/>
</dbReference>
<dbReference type="Gene3D" id="3.40.50.150">
    <property type="entry name" value="Vaccinia Virus protein VP39"/>
    <property type="match status" value="1"/>
</dbReference>
<accession>A0A433D7Q3</accession>
<sequence>MSISSSATFKDFLRSSLKWAYKRQRPDDHMFKNDDVELERQLIHHWTMQQGFGRLTGTFIYFDLCVMPATNSMVTAPVNDILKGPGAKVLDIGCACGVWVMVSKSKVREEMASAYPNATVIGLDNDSYVLPNNTMPKNAKFDLVDILHEKLPYPDCSFDLVFVSIALSFISCPHLI</sequence>
<dbReference type="OrthoDB" id="529367at2759"/>
<dbReference type="GO" id="GO:0008757">
    <property type="term" value="F:S-adenosylmethionine-dependent methyltransferase activity"/>
    <property type="evidence" value="ECO:0007669"/>
    <property type="project" value="InterPro"/>
</dbReference>
<dbReference type="Proteomes" id="UP000268093">
    <property type="component" value="Unassembled WGS sequence"/>
</dbReference>
<dbReference type="AlphaFoldDB" id="A0A433D7Q3"/>
<reference evidence="2 3" key="1">
    <citation type="journal article" date="2018" name="New Phytol.">
        <title>Phylogenomics of Endogonaceae and evolution of mycorrhizas within Mucoromycota.</title>
        <authorList>
            <person name="Chang Y."/>
            <person name="Desiro A."/>
            <person name="Na H."/>
            <person name="Sandor L."/>
            <person name="Lipzen A."/>
            <person name="Clum A."/>
            <person name="Barry K."/>
            <person name="Grigoriev I.V."/>
            <person name="Martin F.M."/>
            <person name="Stajich J.E."/>
            <person name="Smith M.E."/>
            <person name="Bonito G."/>
            <person name="Spatafora J.W."/>
        </authorList>
    </citation>
    <scope>NUCLEOTIDE SEQUENCE [LARGE SCALE GENOMIC DNA]</scope>
    <source>
        <strain evidence="2 3">GMNB39</strain>
    </source>
</reference>
<protein>
    <recommendedName>
        <fullName evidence="1">Methyltransferase type 11 domain-containing protein</fullName>
    </recommendedName>
</protein>
<organism evidence="2 3">
    <name type="scientific">Jimgerdemannia flammicorona</name>
    <dbReference type="NCBI Taxonomy" id="994334"/>
    <lineage>
        <taxon>Eukaryota</taxon>
        <taxon>Fungi</taxon>
        <taxon>Fungi incertae sedis</taxon>
        <taxon>Mucoromycota</taxon>
        <taxon>Mucoromycotina</taxon>
        <taxon>Endogonomycetes</taxon>
        <taxon>Endogonales</taxon>
        <taxon>Endogonaceae</taxon>
        <taxon>Jimgerdemannia</taxon>
    </lineage>
</organism>
<dbReference type="InterPro" id="IPR029063">
    <property type="entry name" value="SAM-dependent_MTases_sf"/>
</dbReference>
<gene>
    <name evidence="2" type="ORF">BC936DRAFT_146441</name>
</gene>
<evidence type="ECO:0000313" key="2">
    <source>
        <dbReference type="EMBL" id="RUP46865.1"/>
    </source>
</evidence>
<dbReference type="SUPFAM" id="SSF53335">
    <property type="entry name" value="S-adenosyl-L-methionine-dependent methyltransferases"/>
    <property type="match status" value="1"/>
</dbReference>
<feature type="domain" description="Methyltransferase type 11" evidence="1">
    <location>
        <begin position="107"/>
        <end position="170"/>
    </location>
</feature>
<evidence type="ECO:0000259" key="1">
    <source>
        <dbReference type="Pfam" id="PF08241"/>
    </source>
</evidence>